<evidence type="ECO:0000313" key="3">
    <source>
        <dbReference type="EMBL" id="MDT9599595.1"/>
    </source>
</evidence>
<feature type="region of interest" description="Disordered" evidence="2">
    <location>
        <begin position="1"/>
        <end position="55"/>
    </location>
</feature>
<name>A0ABU3Q855_9SPHN</name>
<evidence type="ECO:0000313" key="4">
    <source>
        <dbReference type="Proteomes" id="UP001259572"/>
    </source>
</evidence>
<dbReference type="EMBL" id="JAVUPU010000005">
    <property type="protein sequence ID" value="MDT9599595.1"/>
    <property type="molecule type" value="Genomic_DNA"/>
</dbReference>
<dbReference type="Pfam" id="PF07896">
    <property type="entry name" value="DUF1674"/>
    <property type="match status" value="1"/>
</dbReference>
<evidence type="ECO:0000256" key="2">
    <source>
        <dbReference type="SAM" id="MobiDB-lite"/>
    </source>
</evidence>
<protein>
    <submittedName>
        <fullName evidence="3">DUF1674 domain-containing protein</fullName>
    </submittedName>
</protein>
<reference evidence="3 4" key="1">
    <citation type="submission" date="2023-05" db="EMBL/GenBank/DDBJ databases">
        <authorList>
            <person name="Guo Y."/>
        </authorList>
    </citation>
    <scope>NUCLEOTIDE SEQUENCE [LARGE SCALE GENOMIC DNA]</scope>
    <source>
        <strain evidence="3 4">GR2756</strain>
    </source>
</reference>
<gene>
    <name evidence="3" type="ORF">RQX22_11605</name>
</gene>
<comment type="similarity">
    <text evidence="1">Belongs to the SDHAF4 family.</text>
</comment>
<dbReference type="InterPro" id="IPR012875">
    <property type="entry name" value="SDHF4"/>
</dbReference>
<keyword evidence="4" id="KW-1185">Reference proteome</keyword>
<sequence>MAKRPEHLKPPRHLSKNPPIPAPEPLAAGEEHGGPKGREPTRYGDWENKGICWDF</sequence>
<evidence type="ECO:0000256" key="1">
    <source>
        <dbReference type="ARBA" id="ARBA00005701"/>
    </source>
</evidence>
<comment type="caution">
    <text evidence="3">The sequence shown here is derived from an EMBL/GenBank/DDBJ whole genome shotgun (WGS) entry which is preliminary data.</text>
</comment>
<feature type="compositionally biased region" description="Basic and acidic residues" evidence="2">
    <location>
        <begin position="29"/>
        <end position="48"/>
    </location>
</feature>
<dbReference type="RefSeq" id="WP_315726659.1">
    <property type="nucleotide sequence ID" value="NZ_JAVUPU010000005.1"/>
</dbReference>
<organism evidence="3 4">
    <name type="scientific">Sphingosinicella rhizophila</name>
    <dbReference type="NCBI Taxonomy" id="3050082"/>
    <lineage>
        <taxon>Bacteria</taxon>
        <taxon>Pseudomonadati</taxon>
        <taxon>Pseudomonadota</taxon>
        <taxon>Alphaproteobacteria</taxon>
        <taxon>Sphingomonadales</taxon>
        <taxon>Sphingosinicellaceae</taxon>
        <taxon>Sphingosinicella</taxon>
    </lineage>
</organism>
<proteinExistence type="inferred from homology"/>
<dbReference type="Proteomes" id="UP001259572">
    <property type="component" value="Unassembled WGS sequence"/>
</dbReference>
<accession>A0ABU3Q855</accession>